<feature type="compositionally biased region" description="Polar residues" evidence="2">
    <location>
        <begin position="568"/>
        <end position="580"/>
    </location>
</feature>
<evidence type="ECO:0000256" key="1">
    <source>
        <dbReference type="SAM" id="Coils"/>
    </source>
</evidence>
<feature type="compositionally biased region" description="Polar residues" evidence="2">
    <location>
        <begin position="1677"/>
        <end position="1686"/>
    </location>
</feature>
<feature type="compositionally biased region" description="Basic and acidic residues" evidence="2">
    <location>
        <begin position="1814"/>
        <end position="1830"/>
    </location>
</feature>
<feature type="region of interest" description="Disordered" evidence="2">
    <location>
        <begin position="1579"/>
        <end position="1598"/>
    </location>
</feature>
<feature type="compositionally biased region" description="Polar residues" evidence="2">
    <location>
        <begin position="355"/>
        <end position="369"/>
    </location>
</feature>
<feature type="compositionally biased region" description="Low complexity" evidence="2">
    <location>
        <begin position="1921"/>
        <end position="1931"/>
    </location>
</feature>
<feature type="region of interest" description="Disordered" evidence="2">
    <location>
        <begin position="1265"/>
        <end position="1346"/>
    </location>
</feature>
<evidence type="ECO:0000313" key="3">
    <source>
        <dbReference type="EMBL" id="KAJ8320770.1"/>
    </source>
</evidence>
<feature type="compositionally biased region" description="Polar residues" evidence="2">
    <location>
        <begin position="517"/>
        <end position="530"/>
    </location>
</feature>
<feature type="region of interest" description="Disordered" evidence="2">
    <location>
        <begin position="1544"/>
        <end position="1563"/>
    </location>
</feature>
<feature type="region of interest" description="Disordered" evidence="2">
    <location>
        <begin position="1444"/>
        <end position="1509"/>
    </location>
</feature>
<feature type="compositionally biased region" description="Low complexity" evidence="2">
    <location>
        <begin position="1584"/>
        <end position="1598"/>
    </location>
</feature>
<gene>
    <name evidence="3" type="ORF">KUTeg_002357</name>
</gene>
<protein>
    <submittedName>
        <fullName evidence="3">Uncharacterized protein</fullName>
    </submittedName>
</protein>
<feature type="region of interest" description="Disordered" evidence="2">
    <location>
        <begin position="1949"/>
        <end position="1985"/>
    </location>
</feature>
<feature type="compositionally biased region" description="Basic and acidic residues" evidence="2">
    <location>
        <begin position="1883"/>
        <end position="1893"/>
    </location>
</feature>
<feature type="compositionally biased region" description="Polar residues" evidence="2">
    <location>
        <begin position="1544"/>
        <end position="1562"/>
    </location>
</feature>
<feature type="compositionally biased region" description="Polar residues" evidence="2">
    <location>
        <begin position="135"/>
        <end position="145"/>
    </location>
</feature>
<feature type="region of interest" description="Disordered" evidence="2">
    <location>
        <begin position="438"/>
        <end position="460"/>
    </location>
</feature>
<feature type="compositionally biased region" description="Low complexity" evidence="2">
    <location>
        <begin position="1452"/>
        <end position="1467"/>
    </location>
</feature>
<feature type="compositionally biased region" description="Low complexity" evidence="2">
    <location>
        <begin position="1785"/>
        <end position="1801"/>
    </location>
</feature>
<proteinExistence type="predicted"/>
<feature type="compositionally biased region" description="Basic residues" evidence="2">
    <location>
        <begin position="1857"/>
        <end position="1879"/>
    </location>
</feature>
<feature type="compositionally biased region" description="Polar residues" evidence="2">
    <location>
        <begin position="438"/>
        <end position="448"/>
    </location>
</feature>
<feature type="compositionally biased region" description="Basic and acidic residues" evidence="2">
    <location>
        <begin position="1976"/>
        <end position="1985"/>
    </location>
</feature>
<evidence type="ECO:0000256" key="2">
    <source>
        <dbReference type="SAM" id="MobiDB-lite"/>
    </source>
</evidence>
<feature type="compositionally biased region" description="Polar residues" evidence="2">
    <location>
        <begin position="1484"/>
        <end position="1495"/>
    </location>
</feature>
<feature type="region of interest" description="Disordered" evidence="2">
    <location>
        <begin position="1772"/>
        <end position="1934"/>
    </location>
</feature>
<feature type="compositionally biased region" description="Polar residues" evidence="2">
    <location>
        <begin position="323"/>
        <end position="332"/>
    </location>
</feature>
<feature type="compositionally biased region" description="Polar residues" evidence="2">
    <location>
        <begin position="197"/>
        <end position="209"/>
    </location>
</feature>
<accession>A0ABQ9FWV9</accession>
<keyword evidence="1" id="KW-0175">Coiled coil</keyword>
<feature type="compositionally biased region" description="Basic residues" evidence="2">
    <location>
        <begin position="1732"/>
        <end position="1747"/>
    </location>
</feature>
<evidence type="ECO:0000313" key="4">
    <source>
        <dbReference type="Proteomes" id="UP001217089"/>
    </source>
</evidence>
<reference evidence="3 4" key="1">
    <citation type="submission" date="2022-12" db="EMBL/GenBank/DDBJ databases">
        <title>Chromosome-level genome of Tegillarca granosa.</title>
        <authorList>
            <person name="Kim J."/>
        </authorList>
    </citation>
    <scope>NUCLEOTIDE SEQUENCE [LARGE SCALE GENOMIC DNA]</scope>
    <source>
        <strain evidence="3">Teg-2019</strain>
        <tissue evidence="3">Adductor muscle</tissue>
    </source>
</reference>
<feature type="compositionally biased region" description="Basic and acidic residues" evidence="2">
    <location>
        <begin position="531"/>
        <end position="544"/>
    </location>
</feature>
<feature type="compositionally biased region" description="Basic and acidic residues" evidence="2">
    <location>
        <begin position="1701"/>
        <end position="1720"/>
    </location>
</feature>
<feature type="region of interest" description="Disordered" evidence="2">
    <location>
        <begin position="1402"/>
        <end position="1423"/>
    </location>
</feature>
<feature type="region of interest" description="Disordered" evidence="2">
    <location>
        <begin position="1676"/>
        <end position="1755"/>
    </location>
</feature>
<feature type="region of interest" description="Disordered" evidence="2">
    <location>
        <begin position="924"/>
        <end position="946"/>
    </location>
</feature>
<feature type="compositionally biased region" description="Basic and acidic residues" evidence="2">
    <location>
        <begin position="74"/>
        <end position="88"/>
    </location>
</feature>
<dbReference type="Proteomes" id="UP001217089">
    <property type="component" value="Unassembled WGS sequence"/>
</dbReference>
<comment type="caution">
    <text evidence="3">The sequence shown here is derived from an EMBL/GenBank/DDBJ whole genome shotgun (WGS) entry which is preliminary data.</text>
</comment>
<dbReference type="EMBL" id="JARBDR010000141">
    <property type="protein sequence ID" value="KAJ8320770.1"/>
    <property type="molecule type" value="Genomic_DNA"/>
</dbReference>
<feature type="compositionally biased region" description="Basic and acidic residues" evidence="2">
    <location>
        <begin position="1949"/>
        <end position="1961"/>
    </location>
</feature>
<feature type="compositionally biased region" description="Polar residues" evidence="2">
    <location>
        <begin position="1895"/>
        <end position="1909"/>
    </location>
</feature>
<organism evidence="3 4">
    <name type="scientific">Tegillarca granosa</name>
    <name type="common">Malaysian cockle</name>
    <name type="synonym">Anadara granosa</name>
    <dbReference type="NCBI Taxonomy" id="220873"/>
    <lineage>
        <taxon>Eukaryota</taxon>
        <taxon>Metazoa</taxon>
        <taxon>Spiralia</taxon>
        <taxon>Lophotrochozoa</taxon>
        <taxon>Mollusca</taxon>
        <taxon>Bivalvia</taxon>
        <taxon>Autobranchia</taxon>
        <taxon>Pteriomorphia</taxon>
        <taxon>Arcoida</taxon>
        <taxon>Arcoidea</taxon>
        <taxon>Arcidae</taxon>
        <taxon>Tegillarca</taxon>
    </lineage>
</organism>
<feature type="region of interest" description="Disordered" evidence="2">
    <location>
        <begin position="323"/>
        <end position="400"/>
    </location>
</feature>
<name>A0ABQ9FWV9_TEGGR</name>
<keyword evidence="4" id="KW-1185">Reference proteome</keyword>
<feature type="compositionally biased region" description="Basic and acidic residues" evidence="2">
    <location>
        <begin position="119"/>
        <end position="134"/>
    </location>
</feature>
<sequence length="2060" mass="233072">MLKFLGYLPEKQKFDNSADEKLRSLGHHKHQQIKTADKTQLNNDIEERVVQQSTNQKDETPSQQKIGTTDIEEMAERKVYNRQGRKDQQGSSNVSTMEKLAIKQRSRSAGPAGRLKPRNSMDERKIISNQDKQKASSLGNSQSARHSMCAEPLSDDGMFPEDSSTDVADSDENSPKKWVKNPLMLKKKQKLDKRKSFQNGETVNAGNKENNLKPEVPSRKPVTRSPQISSRDTYVYQEKSNGQKAKYQKLEERRNRRVDMAVTSDEELNSPQVRISRLRQRALQEAKISTRLPDYLDESVYKQTEQKSNKINQQQSMGQITVENGSSSSEQITLKPIGPSQRDFSSYRQWEHDNNSVNSRSQNMTSSGYGNYGNKPLPPERSTRNIQGQVQGSYKKIPKQEVDYTGNIRAGNANNKQSHFQGQQSGVARQQNMNYNQAKPSVVRSSNPPFYGSKDGHSDNEMSFQELKTKEPILLKKAIGRVEKKRKSHSDDSLDELIESNIQYLESEIESGRLKKMTSSQPGMFPTSGSDVKRTSDKEKRRSSSLDGVSKPAQSSFQNEVKLRLQIPSASRPSYRSNQYEGYDNRGDAMPQYSQTQQSVLRPHEILYQNTIPVERRFQSATHSPYLQRRSTAELANMEDMSKSDSQLNTNDYGLDLRRPMNYQNPQFPQSNVISRAPIVDMTSEHQTVIQNYSVCPGIESGMFSDVDYDIEVSERVKKWEKLMKKKTDDPGGDKKGGAVSLTTILESEGGVPDGWLPGHSVSPSVALSSVTVTVTKSTTHMEPPSESSSHRMFHVIQQPDSSKPPESTVTYIRSPPFVDNPHQSSHLIEHQFSDYTNNDAMSAKQSWPPVDQELSAKDQQKLARLSKYEEELNEIQVLKMDSVKDLRRRFDSDASGNESTDTKEVVTPIRLTPLRKRRHLVKSFEPSPSPPVLEQHKKSTRPKVREVEPPELIDISAVSSGVEPQNEEVWSPKLESSKGLVSIERVTARTLQTIPFSEDPIWKQIEEMTTFDQLLANEALNLQSPSQQAHLHRNSYIDIPSPAYSQTTTVTTNTAIYTPPVTSEPIKTKPFATPKIQPLKLSIKTKSTATPIDAKSSATALDEVLEDVRLSLQRKPGGDSSSSLQSPLYVQPVQQSFPQTYTNNDVSDASFTPSHNRQTMLAKPEANNIYARQSMIDRELEPFMQSLIEQPVQNQPVQNQPVQINPDFTQYPYVINGNYQLDPHLLKEKLMDTGLANLDETLSTRSVTPAYSPAITPLHPRYDHQQQLQQQFQYQQPQQPHNWQQQYQQNHQQPHFQQQQNQPQYQTQQYQQQQQPQQTYLPQQQQQQPQQTYLPQQQQQTKQQKNKSAAEQICKTMEDLKNLAKEVEMKLSQIKYKIVDADESKLDSIITALKNFSPEPLEKMDTPKVESTAEQTERQRKLSGALAELERIYESLSVCDDSYSEKRPIGQSQSQSHSSSALNSQSVMSSHTIPRQHAIYTDTAHSQSRNNVYGNQPGIRRNKSDSDCTIKNLRGETLAEVERQTQREFDDINRSFQSLLAEVNQHSGSKPSVSKPKTSHTAEIEETIDSLLRDLQKAADNRSSSQPVSKSTSSSRLTESLIDDLVNKQLTTQNTCREIRKSEVFTTSSGPFSVLVGINGSGRKPYYTGKNKAAYNEHFSKEVKPYTQSEQDDVFTTDNKGINTGPSKPKTKSSKVQIKLKKDLANRNEKKHFGSRQEDCDSEDSEEGQKVYRRSRRQGNLQHRKSMPADILKKSVETQTFEDYTPVAEIREKFQSKSGKGKSDSTGNEESSSSETFSGEAKGPRKRKISKGIAEKMEIFSSSDDERSKQFPLVHSHSAPDLTELFKGDKNLSKSSKTKKIRSPRFVKQRNERARKKSSQSSKDDSTEEKEFSVTSATSDDGQMSQGSKPPVHPGRKQRSSSPDKVFSDSSRSENRAFFAVKKGSQVETRDFGKTERRPDACGGEVVLRKKAKKETRDDSPERPHSFHELLAAFETDPNHLNKLCYALRKCASADCVLGETMLKKCYHSEPDLRDDILGSNVSKGLKDVKLQVEVKIKQ</sequence>
<feature type="compositionally biased region" description="Polar residues" evidence="2">
    <location>
        <begin position="50"/>
        <end position="67"/>
    </location>
</feature>
<feature type="region of interest" description="Disordered" evidence="2">
    <location>
        <begin position="513"/>
        <end position="598"/>
    </location>
</feature>
<feature type="coiled-coil region" evidence="1">
    <location>
        <begin position="1351"/>
        <end position="1378"/>
    </location>
</feature>
<feature type="compositionally biased region" description="Low complexity" evidence="2">
    <location>
        <begin position="1266"/>
        <end position="1344"/>
    </location>
</feature>
<feature type="region of interest" description="Disordered" evidence="2">
    <location>
        <begin position="50"/>
        <end position="232"/>
    </location>
</feature>